<evidence type="ECO:0000256" key="3">
    <source>
        <dbReference type="ARBA" id="ARBA00023180"/>
    </source>
</evidence>
<dbReference type="EMBL" id="CAXIEN010000244">
    <property type="protein sequence ID" value="CAL1289197.1"/>
    <property type="molecule type" value="Genomic_DNA"/>
</dbReference>
<dbReference type="PANTHER" id="PTHR23278">
    <property type="entry name" value="SIDESTEP PROTEIN"/>
    <property type="match status" value="1"/>
</dbReference>
<keyword evidence="4" id="KW-0393">Immunoglobulin domain</keyword>
<dbReference type="InterPro" id="IPR041416">
    <property type="entry name" value="IL-1RAcP-like_ig"/>
</dbReference>
<evidence type="ECO:0000256" key="4">
    <source>
        <dbReference type="ARBA" id="ARBA00023319"/>
    </source>
</evidence>
<reference evidence="6 7" key="1">
    <citation type="submission" date="2024-04" db="EMBL/GenBank/DDBJ databases">
        <authorList>
            <person name="Rising A."/>
            <person name="Reimegard J."/>
            <person name="Sonavane S."/>
            <person name="Akerstrom W."/>
            <person name="Nylinder S."/>
            <person name="Hedman E."/>
            <person name="Kallberg Y."/>
        </authorList>
    </citation>
    <scope>NUCLEOTIDE SEQUENCE [LARGE SCALE GENOMIC DNA]</scope>
</reference>
<gene>
    <name evidence="6" type="ORF">LARSCL_LOCUS15791</name>
</gene>
<keyword evidence="1" id="KW-0732">Signal</keyword>
<dbReference type="Gene3D" id="2.60.40.10">
    <property type="entry name" value="Immunoglobulins"/>
    <property type="match status" value="2"/>
</dbReference>
<comment type="caution">
    <text evidence="6">The sequence shown here is derived from an EMBL/GenBank/DDBJ whole genome shotgun (WGS) entry which is preliminary data.</text>
</comment>
<sequence length="195" mass="21534">MTDDQVTLILWYRGESGNPIYSVDTRQVHGVAPKKNANKQLQDRATFNITRTQANLNIKPAKENDGGEYRCRVDFRRSRTMNSVMKVIIVVPPKNLTIRDGKNNTLSGVIGPFEEKATVSLVCEASGGRPTPSLSWWKGSTLLDDSFTTLGRGLVKNELVLINLQREDLLATLTCQASNTNLTVPVSKSVTIDLS</sequence>
<dbReference type="PANTHER" id="PTHR23278:SF19">
    <property type="entry name" value="OBSCURIN"/>
    <property type="match status" value="1"/>
</dbReference>
<keyword evidence="2" id="KW-1015">Disulfide bond</keyword>
<proteinExistence type="predicted"/>
<dbReference type="InterPro" id="IPR007110">
    <property type="entry name" value="Ig-like_dom"/>
</dbReference>
<evidence type="ECO:0000313" key="6">
    <source>
        <dbReference type="EMBL" id="CAL1289197.1"/>
    </source>
</evidence>
<dbReference type="PROSITE" id="PS50835">
    <property type="entry name" value="IG_LIKE"/>
    <property type="match status" value="2"/>
</dbReference>
<keyword evidence="7" id="KW-1185">Reference proteome</keyword>
<protein>
    <recommendedName>
        <fullName evidence="5">Ig-like domain-containing protein</fullName>
    </recommendedName>
</protein>
<dbReference type="InterPro" id="IPR013783">
    <property type="entry name" value="Ig-like_fold"/>
</dbReference>
<name>A0AAV2AZD8_9ARAC</name>
<dbReference type="InterPro" id="IPR036179">
    <property type="entry name" value="Ig-like_dom_sf"/>
</dbReference>
<evidence type="ECO:0000313" key="7">
    <source>
        <dbReference type="Proteomes" id="UP001497382"/>
    </source>
</evidence>
<dbReference type="Proteomes" id="UP001497382">
    <property type="component" value="Unassembled WGS sequence"/>
</dbReference>
<evidence type="ECO:0000259" key="5">
    <source>
        <dbReference type="PROSITE" id="PS50835"/>
    </source>
</evidence>
<organism evidence="6 7">
    <name type="scientific">Larinioides sclopetarius</name>
    <dbReference type="NCBI Taxonomy" id="280406"/>
    <lineage>
        <taxon>Eukaryota</taxon>
        <taxon>Metazoa</taxon>
        <taxon>Ecdysozoa</taxon>
        <taxon>Arthropoda</taxon>
        <taxon>Chelicerata</taxon>
        <taxon>Arachnida</taxon>
        <taxon>Araneae</taxon>
        <taxon>Araneomorphae</taxon>
        <taxon>Entelegynae</taxon>
        <taxon>Araneoidea</taxon>
        <taxon>Araneidae</taxon>
        <taxon>Larinioides</taxon>
    </lineage>
</organism>
<feature type="domain" description="Ig-like" evidence="5">
    <location>
        <begin position="93"/>
        <end position="191"/>
    </location>
</feature>
<keyword evidence="3" id="KW-0325">Glycoprotein</keyword>
<dbReference type="SUPFAM" id="SSF48726">
    <property type="entry name" value="Immunoglobulin"/>
    <property type="match status" value="2"/>
</dbReference>
<dbReference type="Pfam" id="PF18452">
    <property type="entry name" value="Ig_6"/>
    <property type="match status" value="1"/>
</dbReference>
<accession>A0AAV2AZD8</accession>
<dbReference type="AlphaFoldDB" id="A0AAV2AZD8"/>
<dbReference type="Pfam" id="PF13927">
    <property type="entry name" value="Ig_3"/>
    <property type="match status" value="1"/>
</dbReference>
<feature type="domain" description="Ig-like" evidence="5">
    <location>
        <begin position="9"/>
        <end position="82"/>
    </location>
</feature>
<evidence type="ECO:0000256" key="1">
    <source>
        <dbReference type="ARBA" id="ARBA00022729"/>
    </source>
</evidence>
<dbReference type="CDD" id="cd00096">
    <property type="entry name" value="Ig"/>
    <property type="match status" value="1"/>
</dbReference>
<evidence type="ECO:0000256" key="2">
    <source>
        <dbReference type="ARBA" id="ARBA00023157"/>
    </source>
</evidence>